<dbReference type="InterPro" id="IPR006104">
    <property type="entry name" value="Glyco_hydro_2_N"/>
</dbReference>
<protein>
    <recommendedName>
        <fullName evidence="4">Beta-galactosidase</fullName>
        <ecNumber evidence="3">3.2.1.23</ecNumber>
    </recommendedName>
    <alternativeName>
        <fullName evidence="7">Lactase</fullName>
    </alternativeName>
</protein>
<evidence type="ECO:0000256" key="5">
    <source>
        <dbReference type="ARBA" id="ARBA00022801"/>
    </source>
</evidence>
<organism evidence="9 10">
    <name type="scientific">Kribbella sancticallisti</name>
    <dbReference type="NCBI Taxonomy" id="460087"/>
    <lineage>
        <taxon>Bacteria</taxon>
        <taxon>Bacillati</taxon>
        <taxon>Actinomycetota</taxon>
        <taxon>Actinomycetes</taxon>
        <taxon>Propionibacteriales</taxon>
        <taxon>Kribbellaceae</taxon>
        <taxon>Kribbella</taxon>
    </lineage>
</organism>
<dbReference type="InterPro" id="IPR023232">
    <property type="entry name" value="Glyco_hydro_2_AS"/>
</dbReference>
<evidence type="ECO:0000256" key="7">
    <source>
        <dbReference type="ARBA" id="ARBA00032230"/>
    </source>
</evidence>
<name>A0ABN2C486_9ACTN</name>
<evidence type="ECO:0000256" key="1">
    <source>
        <dbReference type="ARBA" id="ARBA00001412"/>
    </source>
</evidence>
<dbReference type="InterPro" id="IPR050347">
    <property type="entry name" value="Bact_Beta-galactosidase"/>
</dbReference>
<dbReference type="PRINTS" id="PR00132">
    <property type="entry name" value="GLHYDRLASE2"/>
</dbReference>
<dbReference type="Proteomes" id="UP001500393">
    <property type="component" value="Unassembled WGS sequence"/>
</dbReference>
<gene>
    <name evidence="9" type="ORF">GCM10009789_00900</name>
</gene>
<dbReference type="EC" id="3.2.1.23" evidence="3"/>
<dbReference type="Gene3D" id="2.70.98.10">
    <property type="match status" value="1"/>
</dbReference>
<comment type="similarity">
    <text evidence="2">Belongs to the glycosyl hydrolase 2 family.</text>
</comment>
<evidence type="ECO:0000256" key="2">
    <source>
        <dbReference type="ARBA" id="ARBA00007401"/>
    </source>
</evidence>
<dbReference type="SUPFAM" id="SSF74650">
    <property type="entry name" value="Galactose mutarotase-like"/>
    <property type="match status" value="1"/>
</dbReference>
<evidence type="ECO:0000313" key="9">
    <source>
        <dbReference type="EMBL" id="GAA1550979.1"/>
    </source>
</evidence>
<dbReference type="Pfam" id="PF02837">
    <property type="entry name" value="Glyco_hydro_2_N"/>
    <property type="match status" value="1"/>
</dbReference>
<evidence type="ECO:0000256" key="3">
    <source>
        <dbReference type="ARBA" id="ARBA00012756"/>
    </source>
</evidence>
<dbReference type="GO" id="GO:0016787">
    <property type="term" value="F:hydrolase activity"/>
    <property type="evidence" value="ECO:0007669"/>
    <property type="project" value="UniProtKB-KW"/>
</dbReference>
<evidence type="ECO:0000259" key="8">
    <source>
        <dbReference type="SMART" id="SM01038"/>
    </source>
</evidence>
<dbReference type="InterPro" id="IPR006103">
    <property type="entry name" value="Glyco_hydro_2_cat"/>
</dbReference>
<dbReference type="Gene3D" id="2.60.120.260">
    <property type="entry name" value="Galactose-binding domain-like"/>
    <property type="match status" value="1"/>
</dbReference>
<keyword evidence="6" id="KW-0326">Glycosidase</keyword>
<dbReference type="SMART" id="SM01038">
    <property type="entry name" value="Bgal_small_N"/>
    <property type="match status" value="1"/>
</dbReference>
<feature type="domain" description="Beta galactosidase small chain/" evidence="8">
    <location>
        <begin position="701"/>
        <end position="973"/>
    </location>
</feature>
<sequence>MTYYEDPGPGYGALPPRAALRSDASRLSLNGTWRFHLADSVATAPTGFERDDFDDSAWDLLAVPSSWPMHGFGRPAYTNQPYPFPVDPPYVPDENPTGDHRLEFELPGWWHGPAVLRFDGIDSCARIWLNGVELGVVRGSRVPSEFDVGEHLRPGRNLLAVRVHQWSSGSYLEDQDMWWLPGIFRDVTLIARPVGGLTDVFVHADYDHLTGAGALLVEADPGARVRIPELGIETEAGRQVMIPAVEPWSAELPRLYDAVVATDAESVELRIGFRTVAIEDGVLTVNGRRVLFHGVNRHEHDPVLGRVIPEHRLRQELLVMKRHNINAIRTSHYPPDSRLLALCDELGFWLMDECDYETHGFFLLDWRGNPADDPSFEAASLDRMRRLVERDKNHPSVIMWSLGNEAGTGRNLDAMAAWTKQRDPSRPVHYEGDLSCASVDVYSRMYASHAEVDAIGRRAEEPLDDPVLDARRRAMPFVLCEYSHAGGNGPGGLPEYEELFHRYPRCQGGFLWEWMEHGISRPGGGYAYGGEFGEELHDGTYVLDGLVFPDLTPQPVLAEVRKAFEPVHLTVDPDARKLRLANRYDSADTSNLALQWELADDGVIVARGVLDMPVVAAATEATVEWPKKALDLPGSDAERWLTVRAVLAADTAWAPAGHEIAFGQARVGVPPTAPRTAVDAAVRPAVDAAVRPAVARRHGGAVELGPGRFDADTGRLVGLHEWDVDHVPLELWRAPTQHDARTWDATTLDRKTRWADAGLHRLRYRTVSLEKTVSLEQSADELTVVTKVGPAAVDAAVLTTYRWTSTDGRLTAAVEIEPVGRWTVPWARVGVTLGLPAGFQDVTWFGLGPGPAYPDSRAAGRVGTYTATVDDLQIPYLYPQENGARGDVRRAELSGPAGRLELAGDPVFSLTVRRWTISELAAAAHPEDLVPSDRVWLTLDALQHGLGSPTSGAPILPAHDLQPQAHRFTFTLG</sequence>
<reference evidence="9 10" key="1">
    <citation type="journal article" date="2019" name="Int. J. Syst. Evol. Microbiol.">
        <title>The Global Catalogue of Microorganisms (GCM) 10K type strain sequencing project: providing services to taxonomists for standard genome sequencing and annotation.</title>
        <authorList>
            <consortium name="The Broad Institute Genomics Platform"/>
            <consortium name="The Broad Institute Genome Sequencing Center for Infectious Disease"/>
            <person name="Wu L."/>
            <person name="Ma J."/>
        </authorList>
    </citation>
    <scope>NUCLEOTIDE SEQUENCE [LARGE SCALE GENOMIC DNA]</scope>
    <source>
        <strain evidence="9 10">JCM 14969</strain>
    </source>
</reference>
<dbReference type="InterPro" id="IPR008979">
    <property type="entry name" value="Galactose-bd-like_sf"/>
</dbReference>
<dbReference type="SUPFAM" id="SSF49303">
    <property type="entry name" value="beta-Galactosidase/glucuronidase domain"/>
    <property type="match status" value="2"/>
</dbReference>
<accession>A0ABN2C486</accession>
<dbReference type="EMBL" id="BAAAOS010000001">
    <property type="protein sequence ID" value="GAA1550979.1"/>
    <property type="molecule type" value="Genomic_DNA"/>
</dbReference>
<dbReference type="InterPro" id="IPR011013">
    <property type="entry name" value="Gal_mutarotase_sf_dom"/>
</dbReference>
<dbReference type="InterPro" id="IPR017853">
    <property type="entry name" value="GH"/>
</dbReference>
<proteinExistence type="inferred from homology"/>
<dbReference type="InterPro" id="IPR036156">
    <property type="entry name" value="Beta-gal/glucu_dom_sf"/>
</dbReference>
<dbReference type="PROSITE" id="PS00608">
    <property type="entry name" value="GLYCOSYL_HYDROL_F2_2"/>
    <property type="match status" value="1"/>
</dbReference>
<dbReference type="Gene3D" id="2.60.40.10">
    <property type="entry name" value="Immunoglobulins"/>
    <property type="match status" value="2"/>
</dbReference>
<dbReference type="InterPro" id="IPR006101">
    <property type="entry name" value="Glyco_hydro_2"/>
</dbReference>
<dbReference type="InterPro" id="IPR023230">
    <property type="entry name" value="Glyco_hydro_2_CS"/>
</dbReference>
<dbReference type="RefSeq" id="WP_344208479.1">
    <property type="nucleotide sequence ID" value="NZ_BAAAOS010000001.1"/>
</dbReference>
<dbReference type="Pfam" id="PF02929">
    <property type="entry name" value="Bgal_small_N"/>
    <property type="match status" value="1"/>
</dbReference>
<dbReference type="SUPFAM" id="SSF49785">
    <property type="entry name" value="Galactose-binding domain-like"/>
    <property type="match status" value="1"/>
</dbReference>
<evidence type="ECO:0000313" key="10">
    <source>
        <dbReference type="Proteomes" id="UP001500393"/>
    </source>
</evidence>
<dbReference type="SUPFAM" id="SSF51445">
    <property type="entry name" value="(Trans)glycosidases"/>
    <property type="match status" value="1"/>
</dbReference>
<keyword evidence="10" id="KW-1185">Reference proteome</keyword>
<evidence type="ECO:0000256" key="6">
    <source>
        <dbReference type="ARBA" id="ARBA00023295"/>
    </source>
</evidence>
<dbReference type="InterPro" id="IPR032312">
    <property type="entry name" value="LacZ_4"/>
</dbReference>
<dbReference type="PROSITE" id="PS00719">
    <property type="entry name" value="GLYCOSYL_HYDROL_F2_1"/>
    <property type="match status" value="1"/>
</dbReference>
<dbReference type="Pfam" id="PF02836">
    <property type="entry name" value="Glyco_hydro_2_C"/>
    <property type="match status" value="1"/>
</dbReference>
<comment type="catalytic activity">
    <reaction evidence="1">
        <text>Hydrolysis of terminal non-reducing beta-D-galactose residues in beta-D-galactosides.</text>
        <dbReference type="EC" id="3.2.1.23"/>
    </reaction>
</comment>
<dbReference type="Gene3D" id="3.20.20.80">
    <property type="entry name" value="Glycosidases"/>
    <property type="match status" value="1"/>
</dbReference>
<dbReference type="InterPro" id="IPR004199">
    <property type="entry name" value="B-gal_small/dom_5"/>
</dbReference>
<evidence type="ECO:0000256" key="4">
    <source>
        <dbReference type="ARBA" id="ARBA00013303"/>
    </source>
</evidence>
<dbReference type="PANTHER" id="PTHR46323">
    <property type="entry name" value="BETA-GALACTOSIDASE"/>
    <property type="match status" value="1"/>
</dbReference>
<dbReference type="InterPro" id="IPR014718">
    <property type="entry name" value="GH-type_carb-bd"/>
</dbReference>
<comment type="caution">
    <text evidence="9">The sequence shown here is derived from an EMBL/GenBank/DDBJ whole genome shotgun (WGS) entry which is preliminary data.</text>
</comment>
<dbReference type="Pfam" id="PF16353">
    <property type="entry name" value="LacZ_4"/>
    <property type="match status" value="1"/>
</dbReference>
<dbReference type="InterPro" id="IPR013783">
    <property type="entry name" value="Ig-like_fold"/>
</dbReference>
<keyword evidence="5 9" id="KW-0378">Hydrolase</keyword>
<dbReference type="PANTHER" id="PTHR46323:SF2">
    <property type="entry name" value="BETA-GALACTOSIDASE"/>
    <property type="match status" value="1"/>
</dbReference>